<reference evidence="2 3" key="1">
    <citation type="submission" date="2011-09" db="EMBL/GenBank/DDBJ databases">
        <title>The permanent draft genome of Caldithrix abyssi DSM 13497.</title>
        <authorList>
            <consortium name="US DOE Joint Genome Institute (JGI-PGF)"/>
            <person name="Lucas S."/>
            <person name="Han J."/>
            <person name="Lapidus A."/>
            <person name="Bruce D."/>
            <person name="Goodwin L."/>
            <person name="Pitluck S."/>
            <person name="Peters L."/>
            <person name="Kyrpides N."/>
            <person name="Mavromatis K."/>
            <person name="Ivanova N."/>
            <person name="Mikhailova N."/>
            <person name="Chertkov O."/>
            <person name="Detter J.C."/>
            <person name="Tapia R."/>
            <person name="Han C."/>
            <person name="Land M."/>
            <person name="Hauser L."/>
            <person name="Markowitz V."/>
            <person name="Cheng J.-F."/>
            <person name="Hugenholtz P."/>
            <person name="Woyke T."/>
            <person name="Wu D."/>
            <person name="Spring S."/>
            <person name="Brambilla E."/>
            <person name="Klenk H.-P."/>
            <person name="Eisen J.A."/>
        </authorList>
    </citation>
    <scope>NUCLEOTIDE SEQUENCE [LARGE SCALE GENOMIC DNA]</scope>
    <source>
        <strain evidence="2 3">DSM 13497</strain>
    </source>
</reference>
<gene>
    <name evidence="1" type="ORF">Cabys_2999</name>
    <name evidence="2" type="ORF">Calab_0203</name>
</gene>
<dbReference type="HOGENOM" id="CLU_1892301_0_0_0"/>
<sequence length="134" mass="15084">MAKIILTLQEICDLIEANIPKHDAIKEVSVSPSGKQIALSVKTTYFPTVKLNISYITYQAGQLHFRIEGSRLITKLLDWFQGTPKPWLNINGAELFIQANGLLQKKAPGMQIMSVAQQEDGSFHIDIDLENKRF</sequence>
<dbReference type="EMBL" id="CM001402">
    <property type="protein sequence ID" value="EHO39852.1"/>
    <property type="molecule type" value="Genomic_DNA"/>
</dbReference>
<protein>
    <submittedName>
        <fullName evidence="2">Uncharacterized protein</fullName>
    </submittedName>
</protein>
<dbReference type="STRING" id="880073.Cabys_2999"/>
<dbReference type="RefSeq" id="WP_006926744.1">
    <property type="nucleotide sequence ID" value="NZ_CM001402.1"/>
</dbReference>
<dbReference type="Proteomes" id="UP000183868">
    <property type="component" value="Chromosome"/>
</dbReference>
<dbReference type="Proteomes" id="UP000004671">
    <property type="component" value="Chromosome"/>
</dbReference>
<evidence type="ECO:0000313" key="4">
    <source>
        <dbReference type="Proteomes" id="UP000183868"/>
    </source>
</evidence>
<reference evidence="1 4" key="2">
    <citation type="submission" date="2016-11" db="EMBL/GenBank/DDBJ databases">
        <title>Genomic analysis of Caldithrix abyssi and proposal of a novel bacterial phylum Caldithrichaeota.</title>
        <authorList>
            <person name="Kublanov I."/>
            <person name="Sigalova O."/>
            <person name="Gavrilov S."/>
            <person name="Lebedinsky A."/>
            <person name="Ivanova N."/>
            <person name="Daum C."/>
            <person name="Reddy T."/>
            <person name="Klenk H.P."/>
            <person name="Goker M."/>
            <person name="Reva O."/>
            <person name="Miroshnichenko M."/>
            <person name="Kyprides N."/>
            <person name="Woyke T."/>
            <person name="Gelfand M."/>
        </authorList>
    </citation>
    <scope>NUCLEOTIDE SEQUENCE [LARGE SCALE GENOMIC DNA]</scope>
    <source>
        <strain evidence="1 4">LF13</strain>
    </source>
</reference>
<proteinExistence type="predicted"/>
<dbReference type="PaxDb" id="880073-Calab_0203"/>
<dbReference type="EMBL" id="CP018099">
    <property type="protein sequence ID" value="APF19747.1"/>
    <property type="molecule type" value="Genomic_DNA"/>
</dbReference>
<organism evidence="2 3">
    <name type="scientific">Caldithrix abyssi DSM 13497</name>
    <dbReference type="NCBI Taxonomy" id="880073"/>
    <lineage>
        <taxon>Bacteria</taxon>
        <taxon>Pseudomonadati</taxon>
        <taxon>Calditrichota</taxon>
        <taxon>Calditrichia</taxon>
        <taxon>Calditrichales</taxon>
        <taxon>Calditrichaceae</taxon>
        <taxon>Caldithrix</taxon>
    </lineage>
</organism>
<dbReference type="AlphaFoldDB" id="H1XNR2"/>
<evidence type="ECO:0000313" key="2">
    <source>
        <dbReference type="EMBL" id="EHO39852.1"/>
    </source>
</evidence>
<evidence type="ECO:0000313" key="1">
    <source>
        <dbReference type="EMBL" id="APF19747.1"/>
    </source>
</evidence>
<dbReference type="KEGG" id="caby:Cabys_2999"/>
<evidence type="ECO:0000313" key="3">
    <source>
        <dbReference type="Proteomes" id="UP000004671"/>
    </source>
</evidence>
<accession>H1XNR2</accession>
<keyword evidence="3" id="KW-1185">Reference proteome</keyword>
<dbReference type="InParanoid" id="H1XNR2"/>
<name>H1XNR2_CALAY</name>